<dbReference type="Gene3D" id="3.30.428.70">
    <property type="match status" value="1"/>
</dbReference>
<gene>
    <name evidence="5" type="ORF">SAPINGB_P005025</name>
</gene>
<dbReference type="Pfam" id="PF09830">
    <property type="entry name" value="ATP_transf"/>
    <property type="match status" value="1"/>
</dbReference>
<dbReference type="AlphaFoldDB" id="A0A5E8C331"/>
<dbReference type="InterPro" id="IPR019200">
    <property type="entry name" value="ATP_adenylylTrfase_C"/>
</dbReference>
<accession>A0A5E8C331</accession>
<dbReference type="InterPro" id="IPR045759">
    <property type="entry name" value="Ap4A_phos1/2_N"/>
</dbReference>
<protein>
    <submittedName>
        <fullName evidence="5">Uncharacterized protein</fullName>
    </submittedName>
</protein>
<evidence type="ECO:0000259" key="3">
    <source>
        <dbReference type="Pfam" id="PF09830"/>
    </source>
</evidence>
<dbReference type="PIRSF" id="PIRSF000846">
    <property type="entry name" value="ATP_adenylyltr"/>
    <property type="match status" value="1"/>
</dbReference>
<dbReference type="SUPFAM" id="SSF54197">
    <property type="entry name" value="HIT-like"/>
    <property type="match status" value="1"/>
</dbReference>
<proteinExistence type="predicted"/>
<sequence>MTDFKVPDSFYESLKSTYSKAVESGDLVFTPTSTIYTNVDDVSYVYSVIPTLKQKPQGIPKPSEEEQEEEQEDSSAPFDPFDPPSPPLLVLPDYANNYAVVLNKFAVVPYHFILITKDKKPQSAPLEPTDLHAAYSLLRATNKQSGIRHVGFFNCGANSGASIDHRHIQFIEFPNPKSSDGAVYEPWPDVIVKPHSTTYKNGQKPISAHHAPFFSHFLAPIDTSTKEDELADHLSFRYSTLLSRVLTSLRHSSLPPRSPISYNLVFTEEWMLAVPRTAPDFIDAEADIKIGVNAVGAIGLILAKGDDELEYIKKKGPVAILQGVSLESQKREEDVDYDY</sequence>
<evidence type="ECO:0000313" key="6">
    <source>
        <dbReference type="Proteomes" id="UP000398389"/>
    </source>
</evidence>
<organism evidence="5 6">
    <name type="scientific">Magnusiomyces paraingens</name>
    <dbReference type="NCBI Taxonomy" id="2606893"/>
    <lineage>
        <taxon>Eukaryota</taxon>
        <taxon>Fungi</taxon>
        <taxon>Dikarya</taxon>
        <taxon>Ascomycota</taxon>
        <taxon>Saccharomycotina</taxon>
        <taxon>Dipodascomycetes</taxon>
        <taxon>Dipodascales</taxon>
        <taxon>Dipodascaceae</taxon>
        <taxon>Magnusiomyces</taxon>
    </lineage>
</organism>
<evidence type="ECO:0000256" key="2">
    <source>
        <dbReference type="SAM" id="MobiDB-lite"/>
    </source>
</evidence>
<evidence type="ECO:0000313" key="5">
    <source>
        <dbReference type="EMBL" id="VVT56381.1"/>
    </source>
</evidence>
<dbReference type="InterPro" id="IPR036265">
    <property type="entry name" value="HIT-like_sf"/>
</dbReference>
<feature type="domain" description="ATP adenylyltransferase C-terminal" evidence="3">
    <location>
        <begin position="214"/>
        <end position="326"/>
    </location>
</feature>
<keyword evidence="6" id="KW-1185">Reference proteome</keyword>
<feature type="region of interest" description="Disordered" evidence="2">
    <location>
        <begin position="55"/>
        <end position="82"/>
    </location>
</feature>
<evidence type="ECO:0000256" key="1">
    <source>
        <dbReference type="PIRSR" id="PIRSR000846-1"/>
    </source>
</evidence>
<reference evidence="5 6" key="1">
    <citation type="submission" date="2019-09" db="EMBL/GenBank/DDBJ databases">
        <authorList>
            <person name="Brejova B."/>
        </authorList>
    </citation>
    <scope>NUCLEOTIDE SEQUENCE [LARGE SCALE GENOMIC DNA]</scope>
</reference>
<dbReference type="GeneID" id="43583840"/>
<dbReference type="PANTHER" id="PTHR38420:SF1">
    <property type="entry name" value="PUTATIVE (AFU_ORTHOLOGUE AFUA_5G14690)-RELATED"/>
    <property type="match status" value="1"/>
</dbReference>
<dbReference type="Pfam" id="PF19327">
    <property type="entry name" value="Ap4A_phos_N"/>
    <property type="match status" value="1"/>
</dbReference>
<dbReference type="PANTHER" id="PTHR38420">
    <property type="entry name" value="AP-4-A PHOSPHORYLASE II"/>
    <property type="match status" value="1"/>
</dbReference>
<evidence type="ECO:0000259" key="4">
    <source>
        <dbReference type="Pfam" id="PF19327"/>
    </source>
</evidence>
<dbReference type="OrthoDB" id="10267950at2759"/>
<dbReference type="GO" id="GO:0005524">
    <property type="term" value="F:ATP binding"/>
    <property type="evidence" value="ECO:0007669"/>
    <property type="project" value="InterPro"/>
</dbReference>
<name>A0A5E8C331_9ASCO</name>
<feature type="active site" description="Nucleophile" evidence="1">
    <location>
        <position position="167"/>
    </location>
</feature>
<dbReference type="Proteomes" id="UP000398389">
    <property type="component" value="Unassembled WGS sequence"/>
</dbReference>
<dbReference type="InterPro" id="IPR009163">
    <property type="entry name" value="Ap4A_phos1/2"/>
</dbReference>
<dbReference type="GO" id="GO:0009117">
    <property type="term" value="P:nucleotide metabolic process"/>
    <property type="evidence" value="ECO:0007669"/>
    <property type="project" value="InterPro"/>
</dbReference>
<dbReference type="EMBL" id="CABVLU010000004">
    <property type="protein sequence ID" value="VVT56381.1"/>
    <property type="molecule type" value="Genomic_DNA"/>
</dbReference>
<feature type="domain" description="Ap4A phosphorylase 1/2 N-terminal" evidence="4">
    <location>
        <begin position="7"/>
        <end position="176"/>
    </location>
</feature>
<dbReference type="RefSeq" id="XP_031855631.1">
    <property type="nucleotide sequence ID" value="XM_031999740.1"/>
</dbReference>
<dbReference type="GO" id="GO:0003877">
    <property type="term" value="F:ATP:ADP adenylyltransferase activity"/>
    <property type="evidence" value="ECO:0007669"/>
    <property type="project" value="InterPro"/>
</dbReference>
<dbReference type="InterPro" id="IPR043171">
    <property type="entry name" value="Ap4A_phos1/2-like"/>
</dbReference>